<proteinExistence type="predicted"/>
<evidence type="ECO:0000313" key="4">
    <source>
        <dbReference type="Proteomes" id="UP001179361"/>
    </source>
</evidence>
<dbReference type="CDD" id="cd01847">
    <property type="entry name" value="Triacylglycerol_lipase_like"/>
    <property type="match status" value="1"/>
</dbReference>
<dbReference type="PROSITE" id="PS51257">
    <property type="entry name" value="PROKAR_LIPOPROTEIN"/>
    <property type="match status" value="1"/>
</dbReference>
<dbReference type="RefSeq" id="WP_231056281.1">
    <property type="nucleotide sequence ID" value="NZ_JAJNOC010000001.1"/>
</dbReference>
<dbReference type="GO" id="GO:0016787">
    <property type="term" value="F:hydrolase activity"/>
    <property type="evidence" value="ECO:0007669"/>
    <property type="project" value="UniProtKB-KW"/>
</dbReference>
<keyword evidence="1 3" id="KW-0378">Hydrolase</keyword>
<keyword evidence="4" id="KW-1185">Reference proteome</keyword>
<dbReference type="PANTHER" id="PTHR45648">
    <property type="entry name" value="GDSL LIPASE/ACYLHYDROLASE FAMILY PROTEIN (AFU_ORTHOLOGUE AFUA_4G14700)"/>
    <property type="match status" value="1"/>
</dbReference>
<organism evidence="3 4">
    <name type="scientific">Massilia phyllostachyos</name>
    <dbReference type="NCBI Taxonomy" id="2898585"/>
    <lineage>
        <taxon>Bacteria</taxon>
        <taxon>Pseudomonadati</taxon>
        <taxon>Pseudomonadota</taxon>
        <taxon>Betaproteobacteria</taxon>
        <taxon>Burkholderiales</taxon>
        <taxon>Oxalobacteraceae</taxon>
        <taxon>Telluria group</taxon>
        <taxon>Massilia</taxon>
    </lineage>
</organism>
<dbReference type="PANTHER" id="PTHR45648:SF22">
    <property type="entry name" value="GDSL LIPASE_ACYLHYDROLASE FAMILY PROTEIN (AFU_ORTHOLOGUE AFUA_4G14700)"/>
    <property type="match status" value="1"/>
</dbReference>
<protein>
    <submittedName>
        <fullName evidence="3">SGNH/GDSL hydrolase family protein</fullName>
    </submittedName>
</protein>
<evidence type="ECO:0000256" key="2">
    <source>
        <dbReference type="SAM" id="SignalP"/>
    </source>
</evidence>
<dbReference type="Proteomes" id="UP001179361">
    <property type="component" value="Unassembled WGS sequence"/>
</dbReference>
<comment type="caution">
    <text evidence="3">The sequence shown here is derived from an EMBL/GenBank/DDBJ whole genome shotgun (WGS) entry which is preliminary data.</text>
</comment>
<dbReference type="InterPro" id="IPR051058">
    <property type="entry name" value="GDSL_Est/Lipase"/>
</dbReference>
<feature type="signal peptide" evidence="2">
    <location>
        <begin position="1"/>
        <end position="27"/>
    </location>
</feature>
<dbReference type="Pfam" id="PF00657">
    <property type="entry name" value="Lipase_GDSL"/>
    <property type="match status" value="1"/>
</dbReference>
<dbReference type="InterPro" id="IPR036514">
    <property type="entry name" value="SGNH_hydro_sf"/>
</dbReference>
<feature type="chain" id="PRO_5045605063" evidence="2">
    <location>
        <begin position="28"/>
        <end position="456"/>
    </location>
</feature>
<dbReference type="EMBL" id="JAJNOC010000001">
    <property type="protein sequence ID" value="MCD2514943.1"/>
    <property type="molecule type" value="Genomic_DNA"/>
</dbReference>
<evidence type="ECO:0000313" key="3">
    <source>
        <dbReference type="EMBL" id="MCD2514943.1"/>
    </source>
</evidence>
<dbReference type="InterPro" id="IPR001087">
    <property type="entry name" value="GDSL"/>
</dbReference>
<accession>A0ABS8PZM7</accession>
<dbReference type="SUPFAM" id="SSF52266">
    <property type="entry name" value="SGNH hydrolase"/>
    <property type="match status" value="1"/>
</dbReference>
<sequence>MRHTKLALAVLTAAVLTACGGSSPAGGDQTQKLTFTQQVSFGDSLSDVGTYAVGAVKTLGGGKFTINGDGTAKNPELNGKIWVEFMAAELKLPAPCPAQTGLLGNAAQGFSVPVVQNLNCFNYAQGGSRVTNPIGPGNPFTGSPIGETTVPLVTQVANHLARTGNKFSGTELVTLLSGGNDVLMQLNALQTGATAAGSAAGAQTFATSLTAQLAAGATNPQTAAQAIGAAIQAESARAGSTTQTIVAAAVGAAARQPGNAAVAQASVYTPMVAKAQTDATAAGAKAGADYATANGPKLVQELALAGSQMATVVKNEVLAKGAKYVIVANLPDVASTPASKTKSADIQTLTAAMVNAFNTALKNGLGADDPRVLYVDLYSVSNDQVKNPAPYGLTNTTTPACGPNPLGTTSLVCTNANTIAGDVSHYMFADEIHPTPFENNLIARYVLKDMAIKGWL</sequence>
<gene>
    <name evidence="3" type="ORF">LQ564_01285</name>
</gene>
<reference evidence="3" key="1">
    <citation type="submission" date="2021-11" db="EMBL/GenBank/DDBJ databases">
        <title>The complete genome of Massilia sp sp. G4R7.</title>
        <authorList>
            <person name="Liu L."/>
            <person name="Yue J."/>
            <person name="Yuan J."/>
            <person name="Yang F."/>
            <person name="Li L."/>
        </authorList>
    </citation>
    <scope>NUCLEOTIDE SEQUENCE</scope>
    <source>
        <strain evidence="3">G4R7</strain>
    </source>
</reference>
<dbReference type="Gene3D" id="3.40.50.1110">
    <property type="entry name" value="SGNH hydrolase"/>
    <property type="match status" value="1"/>
</dbReference>
<keyword evidence="2" id="KW-0732">Signal</keyword>
<name>A0ABS8PZM7_9BURK</name>
<evidence type="ECO:0000256" key="1">
    <source>
        <dbReference type="ARBA" id="ARBA00022801"/>
    </source>
</evidence>